<name>A0A165C4C1_EXIGL</name>
<organism evidence="1 2">
    <name type="scientific">Exidia glandulosa HHB12029</name>
    <dbReference type="NCBI Taxonomy" id="1314781"/>
    <lineage>
        <taxon>Eukaryota</taxon>
        <taxon>Fungi</taxon>
        <taxon>Dikarya</taxon>
        <taxon>Basidiomycota</taxon>
        <taxon>Agaricomycotina</taxon>
        <taxon>Agaricomycetes</taxon>
        <taxon>Auriculariales</taxon>
        <taxon>Exidiaceae</taxon>
        <taxon>Exidia</taxon>
    </lineage>
</organism>
<accession>A0A165C4C1</accession>
<proteinExistence type="predicted"/>
<keyword evidence="2" id="KW-1185">Reference proteome</keyword>
<sequence length="219" mass="24290">MRATADHKPSASGATCVTSRHWSRENILKILEGPCGSTFTNEARARRGSAWPTGAETTTRRCTDPVKKLDGLSTIHVQLSNTRNRGMDHSQRLGLAHNSLIFISARDPDAVHLKVLCGTHGEVWSDDLYDFCEMLVLNKTEAGGYYCEVLAKYLRNYSTRKPLISVDEYRIVKKESASFLLKLNAKMVGGGERMEECGSTKVLAMLTGDQTVAYLSMKQ</sequence>
<protein>
    <submittedName>
        <fullName evidence="1">Uncharacterized protein</fullName>
    </submittedName>
</protein>
<dbReference type="InParanoid" id="A0A165C4C1"/>
<dbReference type="EMBL" id="KV426368">
    <property type="protein sequence ID" value="KZV81790.1"/>
    <property type="molecule type" value="Genomic_DNA"/>
</dbReference>
<reference evidence="1 2" key="1">
    <citation type="journal article" date="2016" name="Mol. Biol. Evol.">
        <title>Comparative Genomics of Early-Diverging Mushroom-Forming Fungi Provides Insights into the Origins of Lignocellulose Decay Capabilities.</title>
        <authorList>
            <person name="Nagy L.G."/>
            <person name="Riley R."/>
            <person name="Tritt A."/>
            <person name="Adam C."/>
            <person name="Daum C."/>
            <person name="Floudas D."/>
            <person name="Sun H."/>
            <person name="Yadav J.S."/>
            <person name="Pangilinan J."/>
            <person name="Larsson K.H."/>
            <person name="Matsuura K."/>
            <person name="Barry K."/>
            <person name="Labutti K."/>
            <person name="Kuo R."/>
            <person name="Ohm R.A."/>
            <person name="Bhattacharya S.S."/>
            <person name="Shirouzu T."/>
            <person name="Yoshinaga Y."/>
            <person name="Martin F.M."/>
            <person name="Grigoriev I.V."/>
            <person name="Hibbett D.S."/>
        </authorList>
    </citation>
    <scope>NUCLEOTIDE SEQUENCE [LARGE SCALE GENOMIC DNA]</scope>
    <source>
        <strain evidence="1 2">HHB12029</strain>
    </source>
</reference>
<evidence type="ECO:0000313" key="1">
    <source>
        <dbReference type="EMBL" id="KZV81790.1"/>
    </source>
</evidence>
<dbReference type="OrthoDB" id="1055148at2759"/>
<gene>
    <name evidence="1" type="ORF">EXIGLDRAFT_703303</name>
</gene>
<dbReference type="Proteomes" id="UP000077266">
    <property type="component" value="Unassembled WGS sequence"/>
</dbReference>
<evidence type="ECO:0000313" key="2">
    <source>
        <dbReference type="Proteomes" id="UP000077266"/>
    </source>
</evidence>
<dbReference type="AlphaFoldDB" id="A0A165C4C1"/>